<evidence type="ECO:0000313" key="1">
    <source>
        <dbReference type="EMBL" id="PXY31991.1"/>
    </source>
</evidence>
<sequence length="175" mass="19129">MKAATPPESWAELLPWWDEQRVALRAAFADGPDAPAWQPFAALTPTMASWARRQAHEAAIHRLDAELALGRGTVTFDREFAADGIDELLTMVVHRRADWSAYTAKGTVLVHAEDAGRVWSVRLAPGEAPYFDEQPFEPGVTIEGPASEVYAALWRRPSEAKVTGDAALLEPLAAP</sequence>
<dbReference type="Pfam" id="PF11716">
    <property type="entry name" value="MDMPI_N"/>
    <property type="match status" value="1"/>
</dbReference>
<dbReference type="InterPro" id="IPR017517">
    <property type="entry name" value="Maleyloyr_isom"/>
</dbReference>
<proteinExistence type="predicted"/>
<dbReference type="GO" id="GO:0016853">
    <property type="term" value="F:isomerase activity"/>
    <property type="evidence" value="ECO:0007669"/>
    <property type="project" value="UniProtKB-KW"/>
</dbReference>
<organism evidence="1 2">
    <name type="scientific">Prauserella muralis</name>
    <dbReference type="NCBI Taxonomy" id="588067"/>
    <lineage>
        <taxon>Bacteria</taxon>
        <taxon>Bacillati</taxon>
        <taxon>Actinomycetota</taxon>
        <taxon>Actinomycetes</taxon>
        <taxon>Pseudonocardiales</taxon>
        <taxon>Pseudonocardiaceae</taxon>
        <taxon>Prauserella</taxon>
    </lineage>
</organism>
<evidence type="ECO:0000313" key="2">
    <source>
        <dbReference type="Proteomes" id="UP000249915"/>
    </source>
</evidence>
<keyword evidence="1" id="KW-0413">Isomerase</keyword>
<name>A0A2V4BAB0_9PSEU</name>
<dbReference type="InterPro" id="IPR024344">
    <property type="entry name" value="MDMPI_metal-binding"/>
</dbReference>
<comment type="caution">
    <text evidence="1">The sequence shown here is derived from an EMBL/GenBank/DDBJ whole genome shotgun (WGS) entry which is preliminary data.</text>
</comment>
<dbReference type="InterPro" id="IPR010872">
    <property type="entry name" value="MDMPI_C-term_domain"/>
</dbReference>
<dbReference type="Pfam" id="PF07398">
    <property type="entry name" value="MDMPI_C"/>
    <property type="match status" value="1"/>
</dbReference>
<keyword evidence="2" id="KW-1185">Reference proteome</keyword>
<dbReference type="PANTHER" id="PTHR40758">
    <property type="entry name" value="CONSERVED PROTEIN"/>
    <property type="match status" value="1"/>
</dbReference>
<dbReference type="EMBL" id="MASW01000001">
    <property type="protein sequence ID" value="PXY31991.1"/>
    <property type="molecule type" value="Genomic_DNA"/>
</dbReference>
<protein>
    <submittedName>
        <fullName evidence="1">Mycothiol maleylpyruvate isomerase</fullName>
    </submittedName>
</protein>
<dbReference type="GO" id="GO:0046872">
    <property type="term" value="F:metal ion binding"/>
    <property type="evidence" value="ECO:0007669"/>
    <property type="project" value="InterPro"/>
</dbReference>
<dbReference type="Proteomes" id="UP000249915">
    <property type="component" value="Unassembled WGS sequence"/>
</dbReference>
<dbReference type="NCBIfam" id="TIGR03083">
    <property type="entry name" value="maleylpyruvate isomerase family mycothiol-dependent enzyme"/>
    <property type="match status" value="1"/>
</dbReference>
<keyword evidence="1" id="KW-0670">Pyruvate</keyword>
<dbReference type="GO" id="GO:0005886">
    <property type="term" value="C:plasma membrane"/>
    <property type="evidence" value="ECO:0007669"/>
    <property type="project" value="TreeGrafter"/>
</dbReference>
<reference evidence="1 2" key="1">
    <citation type="submission" date="2016-07" db="EMBL/GenBank/DDBJ databases">
        <title>Draft genome sequence of Prauserella muralis DSM 45305, isolated from a mould-covered wall in an indoor environment.</title>
        <authorList>
            <person name="Ruckert C."/>
            <person name="Albersmeier A."/>
            <person name="Jiang C.-L."/>
            <person name="Jiang Y."/>
            <person name="Kalinowski J."/>
            <person name="Schneider O."/>
            <person name="Winkler A."/>
            <person name="Zotchev S.B."/>
        </authorList>
    </citation>
    <scope>NUCLEOTIDE SEQUENCE [LARGE SCALE GENOMIC DNA]</scope>
    <source>
        <strain evidence="1 2">DSM 45305</strain>
    </source>
</reference>
<accession>A0A2V4BAB0</accession>
<dbReference type="PANTHER" id="PTHR40758:SF1">
    <property type="entry name" value="CONSERVED PROTEIN"/>
    <property type="match status" value="1"/>
</dbReference>
<gene>
    <name evidence="1" type="ORF">BAY60_06635</name>
</gene>
<dbReference type="AlphaFoldDB" id="A0A2V4BAB0"/>